<evidence type="ECO:0000256" key="2">
    <source>
        <dbReference type="RuleBase" id="RU003616"/>
    </source>
</evidence>
<name>A0B7C0_METTP</name>
<evidence type="ECO:0000259" key="3">
    <source>
        <dbReference type="PROSITE" id="PS01031"/>
    </source>
</evidence>
<dbReference type="Pfam" id="PF00011">
    <property type="entry name" value="HSP20"/>
    <property type="match status" value="1"/>
</dbReference>
<evidence type="ECO:0000313" key="6">
    <source>
        <dbReference type="Proteomes" id="UP000000674"/>
    </source>
</evidence>
<sequence>MWRRRYPSIFDIFESFMRGFPFERKERFEEDWFLSPFEEMIKRFESEMPKEFRELVREEETPEGKVRRYGPFVYGFSYVVEPGKEPIFREFGNIRPSYRGIEASIGREPLVDIMEEKDSYKIFVELPGVDKSNIKLDVAEDSVEIRTDDEKKFYKMIQLERPVDPDSAKAIYNNGVLTLTLEKKEKRKGKEVKIE</sequence>
<reference evidence="5 6" key="1">
    <citation type="submission" date="2006-10" db="EMBL/GenBank/DDBJ databases">
        <title>Complete sequence of Methanosaeta thermophila PT.</title>
        <authorList>
            <consortium name="US DOE Joint Genome Institute"/>
            <person name="Copeland A."/>
            <person name="Lucas S."/>
            <person name="Lapidus A."/>
            <person name="Barry K."/>
            <person name="Detter J.C."/>
            <person name="Glavina del Rio T."/>
            <person name="Hammon N."/>
            <person name="Israni S."/>
            <person name="Pitluck S."/>
            <person name="Chain P."/>
            <person name="Malfatti S."/>
            <person name="Shin M."/>
            <person name="Vergez L."/>
            <person name="Schmutz J."/>
            <person name="Larimer F."/>
            <person name="Land M."/>
            <person name="Hauser L."/>
            <person name="Kyrpides N."/>
            <person name="Kim E."/>
            <person name="Smith K.S."/>
            <person name="Ingram-Smith C."/>
            <person name="Richardson P."/>
        </authorList>
    </citation>
    <scope>NUCLEOTIDE SEQUENCE [LARGE SCALE GENOMIC DNA]</scope>
    <source>
        <strain evidence="6">DSM 6194 / JCM 14653 / NBRC 101360 / PT</strain>
    </source>
</reference>
<evidence type="ECO:0000259" key="4">
    <source>
        <dbReference type="PROSITE" id="PS51203"/>
    </source>
</evidence>
<dbReference type="STRING" id="349307.Mthe_0805"/>
<keyword evidence="5" id="KW-0346">Stress response</keyword>
<dbReference type="GeneID" id="4462096"/>
<dbReference type="Gene3D" id="2.60.40.790">
    <property type="match status" value="1"/>
</dbReference>
<dbReference type="NCBIfam" id="NF041800">
    <property type="entry name" value="Hsp20"/>
    <property type="match status" value="1"/>
</dbReference>
<dbReference type="Proteomes" id="UP000000674">
    <property type="component" value="Chromosome"/>
</dbReference>
<gene>
    <name evidence="5" type="ordered locus">Mthe_0805</name>
</gene>
<evidence type="ECO:0000313" key="5">
    <source>
        <dbReference type="EMBL" id="ABK14594.1"/>
    </source>
</evidence>
<dbReference type="KEGG" id="mtp:Mthe_0805"/>
<feature type="domain" description="CS" evidence="4">
    <location>
        <begin position="106"/>
        <end position="193"/>
    </location>
</feature>
<dbReference type="OrthoDB" id="26084at2157"/>
<dbReference type="SUPFAM" id="SSF49764">
    <property type="entry name" value="HSP20-like chaperones"/>
    <property type="match status" value="1"/>
</dbReference>
<dbReference type="HOGENOM" id="CLU_117605_1_0_2"/>
<organism evidence="5 6">
    <name type="scientific">Methanothrix thermoacetophila (strain DSM 6194 / JCM 14653 / NBRC 101360 / PT)</name>
    <name type="common">Methanosaeta thermophila</name>
    <dbReference type="NCBI Taxonomy" id="349307"/>
    <lineage>
        <taxon>Archaea</taxon>
        <taxon>Methanobacteriati</taxon>
        <taxon>Methanobacteriota</taxon>
        <taxon>Stenosarchaea group</taxon>
        <taxon>Methanomicrobia</taxon>
        <taxon>Methanotrichales</taxon>
        <taxon>Methanotrichaceae</taxon>
        <taxon>Methanothrix</taxon>
    </lineage>
</organism>
<evidence type="ECO:0000256" key="1">
    <source>
        <dbReference type="PROSITE-ProRule" id="PRU00285"/>
    </source>
</evidence>
<dbReference type="EMBL" id="CP000477">
    <property type="protein sequence ID" value="ABK14594.1"/>
    <property type="molecule type" value="Genomic_DNA"/>
</dbReference>
<comment type="similarity">
    <text evidence="1 2">Belongs to the small heat shock protein (HSP20) family.</text>
</comment>
<dbReference type="PROSITE" id="PS51203">
    <property type="entry name" value="CS"/>
    <property type="match status" value="1"/>
</dbReference>
<protein>
    <submittedName>
        <fullName evidence="5">Heat shock protein Hsp20</fullName>
    </submittedName>
</protein>
<dbReference type="InterPro" id="IPR007052">
    <property type="entry name" value="CS_dom"/>
</dbReference>
<feature type="domain" description="SHSP" evidence="3">
    <location>
        <begin position="101"/>
        <end position="195"/>
    </location>
</feature>
<dbReference type="CDD" id="cd06464">
    <property type="entry name" value="ACD_sHsps-like"/>
    <property type="match status" value="1"/>
</dbReference>
<dbReference type="PROSITE" id="PS01031">
    <property type="entry name" value="SHSP"/>
    <property type="match status" value="1"/>
</dbReference>
<dbReference type="InterPro" id="IPR008978">
    <property type="entry name" value="HSP20-like_chaperone"/>
</dbReference>
<dbReference type="RefSeq" id="WP_011695990.1">
    <property type="nucleotide sequence ID" value="NC_008553.1"/>
</dbReference>
<keyword evidence="6" id="KW-1185">Reference proteome</keyword>
<dbReference type="AlphaFoldDB" id="A0B7C0"/>
<proteinExistence type="inferred from homology"/>
<accession>A0B7C0</accession>
<dbReference type="InterPro" id="IPR002068">
    <property type="entry name" value="A-crystallin/Hsp20_dom"/>
</dbReference>